<evidence type="ECO:0000313" key="2">
    <source>
        <dbReference type="Proteomes" id="UP000831495"/>
    </source>
</evidence>
<sequence length="119" mass="13854">MIAIDEIDQTVQAIDLSGVQIELSPDQIIIPKTEYKDLREAVDNEPVFWTLKQAQEYLGVGRQSLLTIIYNPQIKKELDIEHGGCVKYWSKGSQYYFLRDDFKKYVDKNKKRLLGLLCK</sequence>
<dbReference type="Proteomes" id="UP000831495">
    <property type="component" value="Chromosome"/>
</dbReference>
<proteinExistence type="predicted"/>
<dbReference type="EMBL" id="CP093366">
    <property type="protein sequence ID" value="UQS82583.1"/>
    <property type="molecule type" value="Genomic_DNA"/>
</dbReference>
<keyword evidence="2" id="KW-1185">Reference proteome</keyword>
<protein>
    <submittedName>
        <fullName evidence="1">DUF771 domain-containing protein</fullName>
    </submittedName>
</protein>
<evidence type="ECO:0000313" key="1">
    <source>
        <dbReference type="EMBL" id="UQS82583.1"/>
    </source>
</evidence>
<name>A0ABY4PA77_9LACO</name>
<organism evidence="1 2">
    <name type="scientific">Bombilactobacillus folatiphilus</name>
    <dbReference type="NCBI Taxonomy" id="2923362"/>
    <lineage>
        <taxon>Bacteria</taxon>
        <taxon>Bacillati</taxon>
        <taxon>Bacillota</taxon>
        <taxon>Bacilli</taxon>
        <taxon>Lactobacillales</taxon>
        <taxon>Lactobacillaceae</taxon>
        <taxon>Bombilactobacillus</taxon>
    </lineage>
</organism>
<reference evidence="1" key="1">
    <citation type="journal article" date="2022" name="Int. J. Syst. Evol. Microbiol.">
        <title>Apilactobacillus apisilvae sp. nov., Nicolia spurrieriana gen. nov. sp. nov., Bombilactobacillus folatiphilus sp. nov. and Bombilactobacillus thymidiniphilus sp. nov., four new lactic acid bacterial isolates from stingless bees Tetragonula carbonaria and Austroplebeia australis.</title>
        <authorList>
            <person name="Oliphant S.A."/>
            <person name="Watson-Haigh N.S."/>
            <person name="Sumby K.M."/>
            <person name="Gardner J."/>
            <person name="Groom S."/>
            <person name="Jiranek V."/>
        </authorList>
    </citation>
    <scope>NUCLEOTIDE SEQUENCE</scope>
    <source>
        <strain evidence="1">SG4_D2</strain>
    </source>
</reference>
<dbReference type="InterPro" id="IPR008489">
    <property type="entry name" value="DUF771"/>
</dbReference>
<gene>
    <name evidence="1" type="ORF">MOO45_02745</name>
</gene>
<dbReference type="RefSeq" id="WP_249514861.1">
    <property type="nucleotide sequence ID" value="NZ_CP093366.1"/>
</dbReference>
<dbReference type="Pfam" id="PF05595">
    <property type="entry name" value="DUF771"/>
    <property type="match status" value="1"/>
</dbReference>
<accession>A0ABY4PA77</accession>